<comment type="caution">
    <text evidence="2">The sequence shown here is derived from an EMBL/GenBank/DDBJ whole genome shotgun (WGS) entry which is preliminary data.</text>
</comment>
<feature type="compositionally biased region" description="Basic and acidic residues" evidence="1">
    <location>
        <begin position="22"/>
        <end position="31"/>
    </location>
</feature>
<evidence type="ECO:0000313" key="3">
    <source>
        <dbReference type="Proteomes" id="UP000316476"/>
    </source>
</evidence>
<protein>
    <submittedName>
        <fullName evidence="2">Uncharacterized protein</fullName>
    </submittedName>
</protein>
<dbReference type="EMBL" id="SJPZ01000004">
    <property type="protein sequence ID" value="TWU59714.1"/>
    <property type="molecule type" value="Genomic_DNA"/>
</dbReference>
<accession>A0A5C6FJ52</accession>
<proteinExistence type="predicted"/>
<sequence>MRFCHLDETQRAMVAARAKDLYAKQAKERQRQSQGRGKKGSENSTDLKGKATDKAGEAVGVSGYSVNAASKVVEPVSNPGRLTVRAEGLITRKLRRMFTSGAANCGQNWMACHPIGPCVRFRSFANARPTPTPNVLRKRPSLWPRRTKVEPLIIYKVPPHPPAHPVTLLCVVFAKTTAHAQPSRDWTTYRDIRATKAGKCVRGRHRRPERVVSETAVFFTRRG</sequence>
<organism evidence="2 3">
    <name type="scientific">Crateriforma conspicua</name>
    <dbReference type="NCBI Taxonomy" id="2527996"/>
    <lineage>
        <taxon>Bacteria</taxon>
        <taxon>Pseudomonadati</taxon>
        <taxon>Planctomycetota</taxon>
        <taxon>Planctomycetia</taxon>
        <taxon>Planctomycetales</taxon>
        <taxon>Planctomycetaceae</taxon>
        <taxon>Crateriforma</taxon>
    </lineage>
</organism>
<evidence type="ECO:0000256" key="1">
    <source>
        <dbReference type="SAM" id="MobiDB-lite"/>
    </source>
</evidence>
<evidence type="ECO:0000313" key="2">
    <source>
        <dbReference type="EMBL" id="TWU59714.1"/>
    </source>
</evidence>
<feature type="region of interest" description="Disordered" evidence="1">
    <location>
        <begin position="22"/>
        <end position="54"/>
    </location>
</feature>
<dbReference type="AlphaFoldDB" id="A0A5C6FJ52"/>
<reference evidence="2 3" key="1">
    <citation type="submission" date="2019-02" db="EMBL/GenBank/DDBJ databases">
        <title>Deep-cultivation of Planctomycetes and their phenomic and genomic characterization uncovers novel biology.</title>
        <authorList>
            <person name="Wiegand S."/>
            <person name="Jogler M."/>
            <person name="Boedeker C."/>
            <person name="Pinto D."/>
            <person name="Vollmers J."/>
            <person name="Rivas-Marin E."/>
            <person name="Kohn T."/>
            <person name="Peeters S.H."/>
            <person name="Heuer A."/>
            <person name="Rast P."/>
            <person name="Oberbeckmann S."/>
            <person name="Bunk B."/>
            <person name="Jeske O."/>
            <person name="Meyerdierks A."/>
            <person name="Storesund J.E."/>
            <person name="Kallscheuer N."/>
            <person name="Luecker S."/>
            <person name="Lage O.M."/>
            <person name="Pohl T."/>
            <person name="Merkel B.J."/>
            <person name="Hornburger P."/>
            <person name="Mueller R.-W."/>
            <person name="Bruemmer F."/>
            <person name="Labrenz M."/>
            <person name="Spormann A.M."/>
            <person name="Op Den Camp H."/>
            <person name="Overmann J."/>
            <person name="Amann R."/>
            <person name="Jetten M.S.M."/>
            <person name="Mascher T."/>
            <person name="Medema M.H."/>
            <person name="Devos D.P."/>
            <person name="Kaster A.-K."/>
            <person name="Ovreas L."/>
            <person name="Rohde M."/>
            <person name="Galperin M.Y."/>
            <person name="Jogler C."/>
        </authorList>
    </citation>
    <scope>NUCLEOTIDE SEQUENCE [LARGE SCALE GENOMIC DNA]</scope>
    <source>
        <strain evidence="2 3">V7</strain>
    </source>
</reference>
<dbReference type="Proteomes" id="UP000316476">
    <property type="component" value="Unassembled WGS sequence"/>
</dbReference>
<gene>
    <name evidence="2" type="ORF">V7x_54880</name>
</gene>
<feature type="compositionally biased region" description="Basic and acidic residues" evidence="1">
    <location>
        <begin position="39"/>
        <end position="54"/>
    </location>
</feature>
<name>A0A5C6FJ52_9PLAN</name>